<dbReference type="GO" id="GO:0005524">
    <property type="term" value="F:ATP binding"/>
    <property type="evidence" value="ECO:0007669"/>
    <property type="project" value="UniProtKB-UniRule"/>
</dbReference>
<name>A0A060T7U6_BLAAD</name>
<dbReference type="SUPFAM" id="SSF56112">
    <property type="entry name" value="Protein kinase-like (PK-like)"/>
    <property type="match status" value="1"/>
</dbReference>
<feature type="compositionally biased region" description="Basic and acidic residues" evidence="13">
    <location>
        <begin position="855"/>
        <end position="877"/>
    </location>
</feature>
<feature type="compositionally biased region" description="Basic residues" evidence="13">
    <location>
        <begin position="429"/>
        <end position="448"/>
    </location>
</feature>
<dbReference type="InterPro" id="IPR011009">
    <property type="entry name" value="Kinase-like_dom_sf"/>
</dbReference>
<feature type="binding site" evidence="12">
    <location>
        <position position="73"/>
    </location>
    <ligand>
        <name>ATP</name>
        <dbReference type="ChEBI" id="CHEBI:30616"/>
    </ligand>
</feature>
<evidence type="ECO:0000256" key="4">
    <source>
        <dbReference type="ARBA" id="ARBA00022527"/>
    </source>
</evidence>
<dbReference type="EMBL" id="HG937692">
    <property type="protein sequence ID" value="CDP36869.1"/>
    <property type="molecule type" value="Genomic_DNA"/>
</dbReference>
<accession>A0A060T7U6</accession>
<proteinExistence type="inferred from homology"/>
<feature type="region of interest" description="Disordered" evidence="13">
    <location>
        <begin position="16"/>
        <end position="36"/>
    </location>
</feature>
<keyword evidence="5" id="KW-0597">Phosphoprotein</keyword>
<dbReference type="Pfam" id="PF00069">
    <property type="entry name" value="Pkinase"/>
    <property type="match status" value="1"/>
</dbReference>
<feature type="region of interest" description="Disordered" evidence="13">
    <location>
        <begin position="399"/>
        <end position="461"/>
    </location>
</feature>
<dbReference type="InterPro" id="IPR031850">
    <property type="entry name" value="Fungal_KA1_dom"/>
</dbReference>
<evidence type="ECO:0000256" key="2">
    <source>
        <dbReference type="ARBA" id="ARBA00010791"/>
    </source>
</evidence>
<organism evidence="15">
    <name type="scientific">Blastobotrys adeninivorans</name>
    <name type="common">Yeast</name>
    <name type="synonym">Arxula adeninivorans</name>
    <dbReference type="NCBI Taxonomy" id="409370"/>
    <lineage>
        <taxon>Eukaryota</taxon>
        <taxon>Fungi</taxon>
        <taxon>Dikarya</taxon>
        <taxon>Ascomycota</taxon>
        <taxon>Saccharomycotina</taxon>
        <taxon>Dipodascomycetes</taxon>
        <taxon>Dipodascales</taxon>
        <taxon>Trichomonascaceae</taxon>
        <taxon>Blastobotrys</taxon>
    </lineage>
</organism>
<feature type="compositionally biased region" description="Polar residues" evidence="13">
    <location>
        <begin position="490"/>
        <end position="507"/>
    </location>
</feature>
<feature type="compositionally biased region" description="Polar residues" evidence="13">
    <location>
        <begin position="827"/>
        <end position="837"/>
    </location>
</feature>
<keyword evidence="9 12" id="KW-0067">ATP-binding</keyword>
<dbReference type="SMART" id="SM00220">
    <property type="entry name" value="S_TKc"/>
    <property type="match status" value="1"/>
</dbReference>
<comment type="catalytic activity">
    <reaction evidence="10">
        <text>L-threonyl-[protein] + ATP = O-phospho-L-threonyl-[protein] + ADP + H(+)</text>
        <dbReference type="Rhea" id="RHEA:46608"/>
        <dbReference type="Rhea" id="RHEA-COMP:11060"/>
        <dbReference type="Rhea" id="RHEA-COMP:11605"/>
        <dbReference type="ChEBI" id="CHEBI:15378"/>
        <dbReference type="ChEBI" id="CHEBI:30013"/>
        <dbReference type="ChEBI" id="CHEBI:30616"/>
        <dbReference type="ChEBI" id="CHEBI:61977"/>
        <dbReference type="ChEBI" id="CHEBI:456216"/>
        <dbReference type="EC" id="2.7.11.1"/>
    </reaction>
</comment>
<dbReference type="CDD" id="cd14081">
    <property type="entry name" value="STKc_BRSK1_2"/>
    <property type="match status" value="1"/>
</dbReference>
<evidence type="ECO:0000256" key="9">
    <source>
        <dbReference type="ARBA" id="ARBA00022840"/>
    </source>
</evidence>
<feature type="region of interest" description="Disordered" evidence="13">
    <location>
        <begin position="742"/>
        <end position="917"/>
    </location>
</feature>
<evidence type="ECO:0000256" key="13">
    <source>
        <dbReference type="SAM" id="MobiDB-lite"/>
    </source>
</evidence>
<dbReference type="PROSITE" id="PS00108">
    <property type="entry name" value="PROTEIN_KINASE_ST"/>
    <property type="match status" value="1"/>
</dbReference>
<keyword evidence="4" id="KW-0723">Serine/threonine-protein kinase</keyword>
<reference evidence="15" key="1">
    <citation type="submission" date="2014-02" db="EMBL/GenBank/DDBJ databases">
        <authorList>
            <person name="Genoscope - CEA"/>
        </authorList>
    </citation>
    <scope>NUCLEOTIDE SEQUENCE</scope>
    <source>
        <strain evidence="15">LS3</strain>
    </source>
</reference>
<dbReference type="InterPro" id="IPR000719">
    <property type="entry name" value="Prot_kinase_dom"/>
</dbReference>
<evidence type="ECO:0000256" key="5">
    <source>
        <dbReference type="ARBA" id="ARBA00022553"/>
    </source>
</evidence>
<dbReference type="PROSITE" id="PS50011">
    <property type="entry name" value="PROTEIN_KINASE_DOM"/>
    <property type="match status" value="1"/>
</dbReference>
<dbReference type="Pfam" id="PF16797">
    <property type="entry name" value="Fungal_KA1"/>
    <property type="match status" value="1"/>
</dbReference>
<evidence type="ECO:0000256" key="1">
    <source>
        <dbReference type="ARBA" id="ARBA00004266"/>
    </source>
</evidence>
<dbReference type="GO" id="GO:0035556">
    <property type="term" value="P:intracellular signal transduction"/>
    <property type="evidence" value="ECO:0007669"/>
    <property type="project" value="TreeGrafter"/>
</dbReference>
<feature type="region of interest" description="Disordered" evidence="13">
    <location>
        <begin position="490"/>
        <end position="544"/>
    </location>
</feature>
<evidence type="ECO:0000256" key="11">
    <source>
        <dbReference type="ARBA" id="ARBA00048679"/>
    </source>
</evidence>
<dbReference type="InterPro" id="IPR043024">
    <property type="entry name" value="KA1_sf_fungal"/>
</dbReference>
<feature type="compositionally biased region" description="Pro residues" evidence="13">
    <location>
        <begin position="780"/>
        <end position="794"/>
    </location>
</feature>
<evidence type="ECO:0000256" key="7">
    <source>
        <dbReference type="ARBA" id="ARBA00022741"/>
    </source>
</evidence>
<feature type="region of interest" description="Disordered" evidence="13">
    <location>
        <begin position="567"/>
        <end position="651"/>
    </location>
</feature>
<sequence>MSAAVAAAQAAQAAQTGYRTMAPSDDGSKGHSYARKSKTHIGPWRLGRTLGRGSSGRVRLAKHVSTGQLAAVKIVPKSIISAEDNKGLPYGIEREVIIMKLIEHPNVMALYDVWENKGELYLVLEYIEGGELFDYLIRKGRLEEREAVNYFRQIIYGVDYCHKFNICHRDLKPENLLLDKNRNIKIADFGMAALETNDHMLETSCGSPHYASPEIVAGKNYHGAPSDIWSCGIILFALLTGHLPFDDDNIRRLLMKVQSGKYKMPEDLSREAKDLIRRMLQIDPENRIKMTEILNHPLLRKYPAKRAAQQRRIANSGTQDVSAPIKRVEDIDMEILKNLQILWHGEDQDKIVERLMSPELNTEKTFYCLLVKYRHDHRHDNKYNDGINTNHRQRSSNSIALNHSHRQRSNRSLSAAHRNRSNQSLNAASHRKRSSQSITRHVKGHSRSGSRTSVITASSSHRHNVSFAAVKRAAQHSHRNDDFTFMQQQPVTQTAHQSQQPITSTPVSRDPRVSVESSHGTRTGTPDYTEPEPNRISSNRSSAYRESYLESVVSAYRDDHNRLSYQESVLSRRDSRASTFSGNNRDSLLNREPMDAYFTQQHQQSSGGTPTSGTRVTSDPAPPRPIDSTRVDRRAVSLGSERRASLLDPGRPYSFLSTHSTVSADSVATPNPMTPEIAAPMQMGGNNYQLPRIFEEDRFADAVEEEVNERMYSHTQTGRAVAQDFDLFNDKEDDLNFYKTLHLPDLPPLRQNPEKEPSRLQISGLIKTDSFKARTSMYDNPPPMAVQQPPPPPARNNGAEQPRRTTTPPQAGVPKPLSVKRRPLATKDNNSANNGTKVDTIPKAVATNVTPQIKQEPRQESRQREDQRRSSGDEKPSIFRRLTRRGPPSGNSNSSAVSPDLRTPRDPPPPVAINSTEPKQNWFMKILSSNTGKVAQPSKTIYSTLPINRLRLAILDILHAWRKYGITNIVEDPHSNTIHATISSRNVLKVRSSKFRVNIDTIRAVSAATFVKEKGSNASFQRFLGEIEAALNEFTESYNRRRQRASYRYEQKIRNV</sequence>
<evidence type="ECO:0000256" key="10">
    <source>
        <dbReference type="ARBA" id="ARBA00047899"/>
    </source>
</evidence>
<dbReference type="GO" id="GO:0004674">
    <property type="term" value="F:protein serine/threonine kinase activity"/>
    <property type="evidence" value="ECO:0007669"/>
    <property type="project" value="UniProtKB-KW"/>
</dbReference>
<dbReference type="GO" id="GO:0005935">
    <property type="term" value="C:cellular bud neck"/>
    <property type="evidence" value="ECO:0007669"/>
    <property type="project" value="UniProtKB-SubCell"/>
</dbReference>
<dbReference type="FunFam" id="3.30.200.20:FF:000003">
    <property type="entry name" value="Non-specific serine/threonine protein kinase"/>
    <property type="match status" value="1"/>
</dbReference>
<dbReference type="Gene3D" id="1.10.510.10">
    <property type="entry name" value="Transferase(Phosphotransferase) domain 1"/>
    <property type="match status" value="1"/>
</dbReference>
<dbReference type="EC" id="2.7.11.1" evidence="3"/>
<dbReference type="PROSITE" id="PS00107">
    <property type="entry name" value="PROTEIN_KINASE_ATP"/>
    <property type="match status" value="1"/>
</dbReference>
<evidence type="ECO:0000259" key="14">
    <source>
        <dbReference type="PROSITE" id="PS50011"/>
    </source>
</evidence>
<dbReference type="PANTHER" id="PTHR24346">
    <property type="entry name" value="MAP/MICROTUBULE AFFINITY-REGULATING KINASE"/>
    <property type="match status" value="1"/>
</dbReference>
<keyword evidence="6" id="KW-0808">Transferase</keyword>
<feature type="compositionally biased region" description="Polar residues" evidence="13">
    <location>
        <begin position="515"/>
        <end position="526"/>
    </location>
</feature>
<evidence type="ECO:0000256" key="8">
    <source>
        <dbReference type="ARBA" id="ARBA00022777"/>
    </source>
</evidence>
<protein>
    <recommendedName>
        <fullName evidence="3">non-specific serine/threonine protein kinase</fullName>
        <ecNumber evidence="3">2.7.11.1</ecNumber>
    </recommendedName>
</protein>
<dbReference type="InterPro" id="IPR017441">
    <property type="entry name" value="Protein_kinase_ATP_BS"/>
</dbReference>
<evidence type="ECO:0000256" key="6">
    <source>
        <dbReference type="ARBA" id="ARBA00022679"/>
    </source>
</evidence>
<dbReference type="FunFam" id="1.10.510.10:FF:000394">
    <property type="entry name" value="Serine/threonine-protein kinase HSL1"/>
    <property type="match status" value="1"/>
</dbReference>
<keyword evidence="7 12" id="KW-0547">Nucleotide-binding</keyword>
<feature type="compositionally biased region" description="Polar residues" evidence="13">
    <location>
        <begin position="577"/>
        <end position="587"/>
    </location>
</feature>
<keyword evidence="8" id="KW-0418">Kinase</keyword>
<feature type="domain" description="Protein kinase" evidence="14">
    <location>
        <begin position="44"/>
        <end position="299"/>
    </location>
</feature>
<dbReference type="PANTHER" id="PTHR24346:SF110">
    <property type="entry name" value="NON-SPECIFIC SERINE_THREONINE PROTEIN KINASE"/>
    <property type="match status" value="1"/>
</dbReference>
<dbReference type="InterPro" id="IPR008271">
    <property type="entry name" value="Ser/Thr_kinase_AS"/>
</dbReference>
<comment type="catalytic activity">
    <reaction evidence="11">
        <text>L-seryl-[protein] + ATP = O-phospho-L-seryl-[protein] + ADP + H(+)</text>
        <dbReference type="Rhea" id="RHEA:17989"/>
        <dbReference type="Rhea" id="RHEA-COMP:9863"/>
        <dbReference type="Rhea" id="RHEA-COMP:11604"/>
        <dbReference type="ChEBI" id="CHEBI:15378"/>
        <dbReference type="ChEBI" id="CHEBI:29999"/>
        <dbReference type="ChEBI" id="CHEBI:30616"/>
        <dbReference type="ChEBI" id="CHEBI:83421"/>
        <dbReference type="ChEBI" id="CHEBI:456216"/>
        <dbReference type="EC" id="2.7.11.1"/>
    </reaction>
</comment>
<feature type="compositionally biased region" description="Polar residues" evidence="13">
    <location>
        <begin position="598"/>
        <end position="617"/>
    </location>
</feature>
<feature type="compositionally biased region" description="Basic and acidic residues" evidence="13">
    <location>
        <begin position="627"/>
        <end position="645"/>
    </location>
</feature>
<gene>
    <name evidence="15" type="ORF">GNLVRS02_ARAD1B22880g</name>
</gene>
<reference evidence="15" key="2">
    <citation type="submission" date="2014-06" db="EMBL/GenBank/DDBJ databases">
        <title>The complete genome of Blastobotrys (Arxula) adeninivorans LS3 - a yeast of biotechnological interest.</title>
        <authorList>
            <person name="Kunze G."/>
            <person name="Gaillardin C."/>
            <person name="Czernicka M."/>
            <person name="Durrens P."/>
            <person name="Martin T."/>
            <person name="Boer E."/>
            <person name="Gabaldon T."/>
            <person name="Cruz J."/>
            <person name="Talla E."/>
            <person name="Marck C."/>
            <person name="Goffeau A."/>
            <person name="Barbe V."/>
            <person name="Baret P."/>
            <person name="Baronian K."/>
            <person name="Beier S."/>
            <person name="Bleykasten C."/>
            <person name="Bode R."/>
            <person name="Casaregola S."/>
            <person name="Despons L."/>
            <person name="Fairhead C."/>
            <person name="Giersberg M."/>
            <person name="Gierski P."/>
            <person name="Hahnel U."/>
            <person name="Hartmann A."/>
            <person name="Jankowska D."/>
            <person name="Jubin C."/>
            <person name="Jung P."/>
            <person name="Lafontaine I."/>
            <person name="Leh-Louis V."/>
            <person name="Lemaire M."/>
            <person name="Marcet-Houben M."/>
            <person name="Mascher M."/>
            <person name="Morel G."/>
            <person name="Richard G.-F."/>
            <person name="Riechen J."/>
            <person name="Sacerdot C."/>
            <person name="Sarkar A."/>
            <person name="Savel G."/>
            <person name="Schacherer J."/>
            <person name="Sherman D."/>
            <person name="Straub M.-L."/>
            <person name="Stein N."/>
            <person name="Thierry A."/>
            <person name="Trautwein-Schult A."/>
            <person name="Westhof E."/>
            <person name="Worch S."/>
            <person name="Dujon B."/>
            <person name="Souciet J.-L."/>
            <person name="Wincker P."/>
            <person name="Scholz U."/>
            <person name="Neuveglise N."/>
        </authorList>
    </citation>
    <scope>NUCLEOTIDE SEQUENCE</scope>
    <source>
        <strain evidence="15">LS3</strain>
    </source>
</reference>
<dbReference type="AlphaFoldDB" id="A0A060T7U6"/>
<dbReference type="GO" id="GO:0005940">
    <property type="term" value="C:septin ring"/>
    <property type="evidence" value="ECO:0007669"/>
    <property type="project" value="UniProtKB-ARBA"/>
</dbReference>
<feature type="compositionally biased region" description="Polar residues" evidence="13">
    <location>
        <begin position="535"/>
        <end position="544"/>
    </location>
</feature>
<evidence type="ECO:0000313" key="15">
    <source>
        <dbReference type="EMBL" id="CDP36869.1"/>
    </source>
</evidence>
<evidence type="ECO:0000256" key="12">
    <source>
        <dbReference type="PROSITE-ProRule" id="PRU10141"/>
    </source>
</evidence>
<comment type="subcellular location">
    <subcellularLocation>
        <location evidence="1">Bud neck</location>
    </subcellularLocation>
</comment>
<feature type="compositionally biased region" description="Polar residues" evidence="13">
    <location>
        <begin position="449"/>
        <end position="459"/>
    </location>
</feature>
<comment type="similarity">
    <text evidence="2">Belongs to the protein kinase superfamily. CAMK Ser/Thr protein kinase family. NIM1 subfamily.</text>
</comment>
<evidence type="ECO:0000256" key="3">
    <source>
        <dbReference type="ARBA" id="ARBA00012513"/>
    </source>
</evidence>
<dbReference type="Gene3D" id="3.30.310.220">
    <property type="entry name" value="Fungal kinase associated-1 domain"/>
    <property type="match status" value="1"/>
</dbReference>